<feature type="region of interest" description="Disordered" evidence="1">
    <location>
        <begin position="1"/>
        <end position="22"/>
    </location>
</feature>
<name>A0ABX7QTR0_9GAMM</name>
<accession>A0ABX7QTR0</accession>
<gene>
    <name evidence="2" type="ORF">JYB87_06535</name>
</gene>
<dbReference type="RefSeq" id="WP_207356073.1">
    <property type="nucleotide sequence ID" value="NZ_CP071503.1"/>
</dbReference>
<dbReference type="Proteomes" id="UP000662770">
    <property type="component" value="Chromosome"/>
</dbReference>
<evidence type="ECO:0000256" key="1">
    <source>
        <dbReference type="SAM" id="MobiDB-lite"/>
    </source>
</evidence>
<protein>
    <submittedName>
        <fullName evidence="2">Uncharacterized protein</fullName>
    </submittedName>
</protein>
<keyword evidence="3" id="KW-1185">Reference proteome</keyword>
<proteinExistence type="predicted"/>
<sequence length="253" mass="28247">MMNDVDQNTGAPNKAGMANTVQTPEKVQTLEKVDSSNWQRVAAAIGSNPAGVYQDAKHQRYYVKTLESPALANNEWLTAQLYQFVGVPTFEYLPALNPCQIITRWRPLSKKSIAHFDENERAQARRWFAVHAWTANWDAVGLHGDNQGVANRQVLSLDLGGALAYRANGDPKGSAFSVEVGEIHSLRDKQLNPAAERLFGEMTRAQLIEAIRLVTDLADSEIFALLQQHQASHKLIDKLLSRKADMLQQLHHL</sequence>
<feature type="compositionally biased region" description="Polar residues" evidence="1">
    <location>
        <begin position="1"/>
        <end position="11"/>
    </location>
</feature>
<dbReference type="EMBL" id="CP071503">
    <property type="protein sequence ID" value="QSX34876.1"/>
    <property type="molecule type" value="Genomic_DNA"/>
</dbReference>
<evidence type="ECO:0000313" key="2">
    <source>
        <dbReference type="EMBL" id="QSX34876.1"/>
    </source>
</evidence>
<reference evidence="2 3" key="1">
    <citation type="submission" date="2021-03" db="EMBL/GenBank/DDBJ databases">
        <title>Novel species identification of genus Shewanella.</title>
        <authorList>
            <person name="Liu G."/>
            <person name="Zhang Q."/>
        </authorList>
    </citation>
    <scope>NUCLEOTIDE SEQUENCE [LARGE SCALE GENOMIC DNA]</scope>
    <source>
        <strain evidence="2 3">FJAT-51800</strain>
    </source>
</reference>
<evidence type="ECO:0000313" key="3">
    <source>
        <dbReference type="Proteomes" id="UP000662770"/>
    </source>
</evidence>
<organism evidence="2 3">
    <name type="scientific">Shewanella avicenniae</name>
    <dbReference type="NCBI Taxonomy" id="2814294"/>
    <lineage>
        <taxon>Bacteria</taxon>
        <taxon>Pseudomonadati</taxon>
        <taxon>Pseudomonadota</taxon>
        <taxon>Gammaproteobacteria</taxon>
        <taxon>Alteromonadales</taxon>
        <taxon>Shewanellaceae</taxon>
        <taxon>Shewanella</taxon>
    </lineage>
</organism>